<evidence type="ECO:0000256" key="2">
    <source>
        <dbReference type="SAM" id="Phobius"/>
    </source>
</evidence>
<evidence type="ECO:0000256" key="1">
    <source>
        <dbReference type="SAM" id="MobiDB-lite"/>
    </source>
</evidence>
<dbReference type="Pfam" id="PF01757">
    <property type="entry name" value="Acyl_transf_3"/>
    <property type="match status" value="1"/>
</dbReference>
<feature type="transmembrane region" description="Helical" evidence="2">
    <location>
        <begin position="544"/>
        <end position="563"/>
    </location>
</feature>
<dbReference type="InterPro" id="IPR002656">
    <property type="entry name" value="Acyl_transf_3_dom"/>
</dbReference>
<reference evidence="5 6" key="1">
    <citation type="submission" date="2014-11" db="EMBL/GenBank/DDBJ databases">
        <authorList>
            <person name="Zhu J."/>
            <person name="Qi W."/>
            <person name="Song R."/>
        </authorList>
    </citation>
    <scope>NUCLEOTIDE SEQUENCE [LARGE SCALE GENOMIC DNA]</scope>
</reference>
<sequence length="830" mass="92187">MATRATLAPLLALILFLLPLLVEGLDFECLLAVSRAIEGGFAPPSVASQQECLDASSSDQAMKYCLSPKSLSETMELCLPEQCTRDDLREIYRFAEEACEPSTSCIEMDASARLPCMVMQQNRTMCGKVANSTASIADENIHLSCFHSSTSNETKAQLLADTLECAPMGQPPGAVNDLANWDACHELKTAHYCVVDYKNIFVTAGQCVAPTCDGSKYASMARMACEVDDCMGMAAMMPVGHCLFWRALLCPPEGTPNYNVTVEATCSPTDAPAMSAGFYVMIGISSALVLLIAAASAMAVWRQKEANGGRREPSIAERALTAFYLPDNWRGLWSTKQGDGEVSCLHGIRVVSIVWILLAHLFILYQAMPAINYPDLVEAMGKVSFQVVTGAFFAVDTFFLLSGFLLVFVTLKHVARTGNSRINVPLAVLHRWIRMSVVYAFFIGVWEFVAPHVSNGPLWPIFTGPLHRTFNPILVPAAEGSPSACQQYWWANLLYINNFVPSERPLAFGCMPWTWYLANDFQFFVIGILLMAIYCGYSKRIARVVMGTMLVACWVVTGTRNILKGWQVGFFALLEDDEFYIKPWTRIAPYLLGMMGALLVSEHQEQLRRWLLRLRRFGRVGLHVLLASAMLFLIFVQYSAHKIPSTPWTPVQTFFYNTFSRSVWGLGVLWVVFCCATGMTPNVNRLLSLSLYRPFARLTYTLYLVHLPVIAALLYSAKNLIFLTYANTVVSFPAVIVLGFAVACVLYLLVEAPSLHLNKLIMDNTYMRKASLKGKEEQQRGDETMDEESCHPPTASKEATEASVSSQSPYDSVDLMEVSSELSRWDDGMF</sequence>
<dbReference type="GO" id="GO:0016747">
    <property type="term" value="F:acyltransferase activity, transferring groups other than amino-acyl groups"/>
    <property type="evidence" value="ECO:0007669"/>
    <property type="project" value="InterPro"/>
</dbReference>
<organism evidence="5 6">
    <name type="scientific">Vitrella brassicaformis (strain CCMP3155)</name>
    <dbReference type="NCBI Taxonomy" id="1169540"/>
    <lineage>
        <taxon>Eukaryota</taxon>
        <taxon>Sar</taxon>
        <taxon>Alveolata</taxon>
        <taxon>Colpodellida</taxon>
        <taxon>Vitrellaceae</taxon>
        <taxon>Vitrella</taxon>
    </lineage>
</organism>
<keyword evidence="3" id="KW-0732">Signal</keyword>
<feature type="transmembrane region" description="Helical" evidence="2">
    <location>
        <begin position="663"/>
        <end position="683"/>
    </location>
</feature>
<dbReference type="PANTHER" id="PTHR11161:SF0">
    <property type="entry name" value="O-ACYLTRANSFERASE LIKE PROTEIN"/>
    <property type="match status" value="1"/>
</dbReference>
<feature type="transmembrane region" description="Helical" evidence="2">
    <location>
        <begin position="521"/>
        <end position="537"/>
    </location>
</feature>
<evidence type="ECO:0000313" key="6">
    <source>
        <dbReference type="Proteomes" id="UP000041254"/>
    </source>
</evidence>
<dbReference type="VEuPathDB" id="CryptoDB:Vbra_17767"/>
<feature type="transmembrane region" description="Helical" evidence="2">
    <location>
        <begin position="350"/>
        <end position="368"/>
    </location>
</feature>
<dbReference type="OMA" id="LMHILIE"/>
<accession>A0A0G4GGC6</accession>
<keyword evidence="2" id="KW-0812">Transmembrane</keyword>
<dbReference type="OrthoDB" id="290748at2759"/>
<feature type="region of interest" description="Disordered" evidence="1">
    <location>
        <begin position="772"/>
        <end position="812"/>
    </location>
</feature>
<keyword evidence="6" id="KW-1185">Reference proteome</keyword>
<dbReference type="AlphaFoldDB" id="A0A0G4GGC6"/>
<keyword evidence="2" id="KW-0472">Membrane</keyword>
<feature type="domain" description="Acyltransferase 3" evidence="4">
    <location>
        <begin position="344"/>
        <end position="747"/>
    </location>
</feature>
<feature type="transmembrane region" description="Helical" evidence="2">
    <location>
        <begin position="432"/>
        <end position="449"/>
    </location>
</feature>
<dbReference type="PANTHER" id="PTHR11161">
    <property type="entry name" value="O-ACYLTRANSFERASE"/>
    <property type="match status" value="1"/>
</dbReference>
<dbReference type="EMBL" id="CDMY01000656">
    <property type="protein sequence ID" value="CEM28674.1"/>
    <property type="molecule type" value="Genomic_DNA"/>
</dbReference>
<gene>
    <name evidence="5" type="ORF">Vbra_17767</name>
</gene>
<evidence type="ECO:0000256" key="3">
    <source>
        <dbReference type="SAM" id="SignalP"/>
    </source>
</evidence>
<keyword evidence="2" id="KW-1133">Transmembrane helix</keyword>
<feature type="transmembrane region" description="Helical" evidence="2">
    <location>
        <begin position="583"/>
        <end position="600"/>
    </location>
</feature>
<feature type="transmembrane region" description="Helical" evidence="2">
    <location>
        <begin position="388"/>
        <end position="411"/>
    </location>
</feature>
<protein>
    <recommendedName>
        <fullName evidence="4">Acyltransferase 3 domain-containing protein</fullName>
    </recommendedName>
</protein>
<feature type="transmembrane region" description="Helical" evidence="2">
    <location>
        <begin position="695"/>
        <end position="717"/>
    </location>
</feature>
<dbReference type="InParanoid" id="A0A0G4GGC6"/>
<dbReference type="InterPro" id="IPR052728">
    <property type="entry name" value="O2_lipid_transport_reg"/>
</dbReference>
<dbReference type="Proteomes" id="UP000041254">
    <property type="component" value="Unassembled WGS sequence"/>
</dbReference>
<feature type="transmembrane region" description="Helical" evidence="2">
    <location>
        <begin position="620"/>
        <end position="640"/>
    </location>
</feature>
<feature type="compositionally biased region" description="Basic and acidic residues" evidence="1">
    <location>
        <begin position="773"/>
        <end position="783"/>
    </location>
</feature>
<feature type="transmembrane region" description="Helical" evidence="2">
    <location>
        <begin position="276"/>
        <end position="301"/>
    </location>
</feature>
<name>A0A0G4GGC6_VITBC</name>
<dbReference type="PhylomeDB" id="A0A0G4GGC6"/>
<feature type="transmembrane region" description="Helical" evidence="2">
    <location>
        <begin position="729"/>
        <end position="750"/>
    </location>
</feature>
<evidence type="ECO:0000313" key="5">
    <source>
        <dbReference type="EMBL" id="CEM28674.1"/>
    </source>
</evidence>
<evidence type="ECO:0000259" key="4">
    <source>
        <dbReference type="Pfam" id="PF01757"/>
    </source>
</evidence>
<feature type="signal peptide" evidence="3">
    <location>
        <begin position="1"/>
        <end position="24"/>
    </location>
</feature>
<proteinExistence type="predicted"/>
<feature type="chain" id="PRO_5005190631" description="Acyltransferase 3 domain-containing protein" evidence="3">
    <location>
        <begin position="25"/>
        <end position="830"/>
    </location>
</feature>